<keyword evidence="3" id="KW-0238">DNA-binding</keyword>
<dbReference type="GO" id="GO:0005634">
    <property type="term" value="C:nucleus"/>
    <property type="evidence" value="ECO:0007669"/>
    <property type="project" value="UniProtKB-SubCell"/>
</dbReference>
<dbReference type="Proteomes" id="UP000826271">
    <property type="component" value="Unassembled WGS sequence"/>
</dbReference>
<keyword evidence="5" id="KW-0539">Nucleus</keyword>
<dbReference type="GO" id="GO:0003677">
    <property type="term" value="F:DNA binding"/>
    <property type="evidence" value="ECO:0007669"/>
    <property type="project" value="UniProtKB-KW"/>
</dbReference>
<name>A0AAV6WA16_9LAMI</name>
<dbReference type="InterPro" id="IPR050655">
    <property type="entry name" value="Plant_B3_domain"/>
</dbReference>
<evidence type="ECO:0000313" key="9">
    <source>
        <dbReference type="Proteomes" id="UP000826271"/>
    </source>
</evidence>
<evidence type="ECO:0000256" key="3">
    <source>
        <dbReference type="ARBA" id="ARBA00023125"/>
    </source>
</evidence>
<dbReference type="InterPro" id="IPR015300">
    <property type="entry name" value="DNA-bd_pseudobarrel_sf"/>
</dbReference>
<reference evidence="8" key="1">
    <citation type="submission" date="2019-10" db="EMBL/GenBank/DDBJ databases">
        <authorList>
            <person name="Zhang R."/>
            <person name="Pan Y."/>
            <person name="Wang J."/>
            <person name="Ma R."/>
            <person name="Yu S."/>
        </authorList>
    </citation>
    <scope>NUCLEOTIDE SEQUENCE</scope>
    <source>
        <strain evidence="8">LA-IB0</strain>
        <tissue evidence="8">Leaf</tissue>
    </source>
</reference>
<evidence type="ECO:0000256" key="6">
    <source>
        <dbReference type="SAM" id="MobiDB-lite"/>
    </source>
</evidence>
<dbReference type="EMBL" id="WHWC01000019">
    <property type="protein sequence ID" value="KAG8363893.1"/>
    <property type="molecule type" value="Genomic_DNA"/>
</dbReference>
<dbReference type="PROSITE" id="PS50863">
    <property type="entry name" value="B3"/>
    <property type="match status" value="1"/>
</dbReference>
<dbReference type="AlphaFoldDB" id="A0AAV6WA16"/>
<feature type="domain" description="TF-B3" evidence="7">
    <location>
        <begin position="278"/>
        <end position="347"/>
    </location>
</feature>
<keyword evidence="2" id="KW-0805">Transcription regulation</keyword>
<proteinExistence type="predicted"/>
<evidence type="ECO:0000256" key="4">
    <source>
        <dbReference type="ARBA" id="ARBA00023163"/>
    </source>
</evidence>
<feature type="compositionally biased region" description="Polar residues" evidence="6">
    <location>
        <begin position="15"/>
        <end position="24"/>
    </location>
</feature>
<protein>
    <recommendedName>
        <fullName evidence="7">TF-B3 domain-containing protein</fullName>
    </recommendedName>
</protein>
<comment type="caution">
    <text evidence="8">The sequence shown here is derived from an EMBL/GenBank/DDBJ whole genome shotgun (WGS) entry which is preliminary data.</text>
</comment>
<evidence type="ECO:0000256" key="2">
    <source>
        <dbReference type="ARBA" id="ARBA00023015"/>
    </source>
</evidence>
<accession>A0AAV6WA16</accession>
<sequence>MVDGTGNEEAASYYDCSTRSNTPDQDMEEVTGSNIALTPTEKALLNAATDGTTADKAKGKHSWGAPESAHRRPGGASLEGENPSMQESFRERPIAPTLFSTLSKKMSFQQLMVTASPRELRYMNDLSDAVLLEDFSSTILQAWSRFKHVLDITDDLAKEWILKNELSTELKNLKSARITEIEKACKTAREKAEANFSHSIKGIAMMNDNYQRRHEVFLLYPEYQEMLVDSALQYYCHGFRTCVKQLVEDGHLTCEIDISFLQEGAGLDSVPELGEEAHACVLSIHAILGDKLKRIPPDFVSKYKQCLPEKVTIETDVFENLWDVKIEKIDDDYWMTKGWKEFVQENC</sequence>
<keyword evidence="4" id="KW-0804">Transcription</keyword>
<dbReference type="CDD" id="cd10017">
    <property type="entry name" value="B3_DNA"/>
    <property type="match status" value="1"/>
</dbReference>
<feature type="region of interest" description="Disordered" evidence="6">
    <location>
        <begin position="1"/>
        <end position="88"/>
    </location>
</feature>
<evidence type="ECO:0000256" key="5">
    <source>
        <dbReference type="ARBA" id="ARBA00023242"/>
    </source>
</evidence>
<dbReference type="PANTHER" id="PTHR31920">
    <property type="entry name" value="B3 DOMAIN-CONTAINING"/>
    <property type="match status" value="1"/>
</dbReference>
<dbReference type="Gene3D" id="2.40.330.10">
    <property type="entry name" value="DNA-binding pseudobarrel domain"/>
    <property type="match status" value="1"/>
</dbReference>
<dbReference type="InterPro" id="IPR003340">
    <property type="entry name" value="B3_DNA-bd"/>
</dbReference>
<evidence type="ECO:0000259" key="7">
    <source>
        <dbReference type="PROSITE" id="PS50863"/>
    </source>
</evidence>
<dbReference type="PANTHER" id="PTHR31920:SF132">
    <property type="entry name" value="TF-B3 DOMAIN-CONTAINING PROTEIN"/>
    <property type="match status" value="1"/>
</dbReference>
<comment type="subcellular location">
    <subcellularLocation>
        <location evidence="1">Nucleus</location>
    </subcellularLocation>
</comment>
<gene>
    <name evidence="8" type="ORF">BUALT_Bualt19G0069900</name>
</gene>
<evidence type="ECO:0000313" key="8">
    <source>
        <dbReference type="EMBL" id="KAG8363893.1"/>
    </source>
</evidence>
<evidence type="ECO:0000256" key="1">
    <source>
        <dbReference type="ARBA" id="ARBA00004123"/>
    </source>
</evidence>
<keyword evidence="9" id="KW-1185">Reference proteome</keyword>
<dbReference type="SUPFAM" id="SSF101936">
    <property type="entry name" value="DNA-binding pseudobarrel domain"/>
    <property type="match status" value="1"/>
</dbReference>
<organism evidence="8 9">
    <name type="scientific">Buddleja alternifolia</name>
    <dbReference type="NCBI Taxonomy" id="168488"/>
    <lineage>
        <taxon>Eukaryota</taxon>
        <taxon>Viridiplantae</taxon>
        <taxon>Streptophyta</taxon>
        <taxon>Embryophyta</taxon>
        <taxon>Tracheophyta</taxon>
        <taxon>Spermatophyta</taxon>
        <taxon>Magnoliopsida</taxon>
        <taxon>eudicotyledons</taxon>
        <taxon>Gunneridae</taxon>
        <taxon>Pentapetalae</taxon>
        <taxon>asterids</taxon>
        <taxon>lamiids</taxon>
        <taxon>Lamiales</taxon>
        <taxon>Scrophulariaceae</taxon>
        <taxon>Buddlejeae</taxon>
        <taxon>Buddleja</taxon>
    </lineage>
</organism>